<organism evidence="1 2">
    <name type="scientific">Rubroshorea leprosula</name>
    <dbReference type="NCBI Taxonomy" id="152421"/>
    <lineage>
        <taxon>Eukaryota</taxon>
        <taxon>Viridiplantae</taxon>
        <taxon>Streptophyta</taxon>
        <taxon>Embryophyta</taxon>
        <taxon>Tracheophyta</taxon>
        <taxon>Spermatophyta</taxon>
        <taxon>Magnoliopsida</taxon>
        <taxon>eudicotyledons</taxon>
        <taxon>Gunneridae</taxon>
        <taxon>Pentapetalae</taxon>
        <taxon>rosids</taxon>
        <taxon>malvids</taxon>
        <taxon>Malvales</taxon>
        <taxon>Dipterocarpaceae</taxon>
        <taxon>Rubroshorea</taxon>
    </lineage>
</organism>
<evidence type="ECO:0000313" key="2">
    <source>
        <dbReference type="Proteomes" id="UP001054252"/>
    </source>
</evidence>
<dbReference type="AlphaFoldDB" id="A0AAV5M758"/>
<reference evidence="1 2" key="1">
    <citation type="journal article" date="2021" name="Commun. Biol.">
        <title>The genome of Shorea leprosula (Dipterocarpaceae) highlights the ecological relevance of drought in aseasonal tropical rainforests.</title>
        <authorList>
            <person name="Ng K.K.S."/>
            <person name="Kobayashi M.J."/>
            <person name="Fawcett J.A."/>
            <person name="Hatakeyama M."/>
            <person name="Paape T."/>
            <person name="Ng C.H."/>
            <person name="Ang C.C."/>
            <person name="Tnah L.H."/>
            <person name="Lee C.T."/>
            <person name="Nishiyama T."/>
            <person name="Sese J."/>
            <person name="O'Brien M.J."/>
            <person name="Copetti D."/>
            <person name="Mohd Noor M.I."/>
            <person name="Ong R.C."/>
            <person name="Putra M."/>
            <person name="Sireger I.Z."/>
            <person name="Indrioko S."/>
            <person name="Kosugi Y."/>
            <person name="Izuno A."/>
            <person name="Isagi Y."/>
            <person name="Lee S.L."/>
            <person name="Shimizu K.K."/>
        </authorList>
    </citation>
    <scope>NUCLEOTIDE SEQUENCE [LARGE SCALE GENOMIC DNA]</scope>
    <source>
        <strain evidence="1">214</strain>
    </source>
</reference>
<dbReference type="Proteomes" id="UP001054252">
    <property type="component" value="Unassembled WGS sequence"/>
</dbReference>
<accession>A0AAV5M758</accession>
<comment type="caution">
    <text evidence="1">The sequence shown here is derived from an EMBL/GenBank/DDBJ whole genome shotgun (WGS) entry which is preliminary data.</text>
</comment>
<keyword evidence="2" id="KW-1185">Reference proteome</keyword>
<dbReference type="EMBL" id="BPVZ01000197">
    <property type="protein sequence ID" value="GKV45666.1"/>
    <property type="molecule type" value="Genomic_DNA"/>
</dbReference>
<evidence type="ECO:0000313" key="1">
    <source>
        <dbReference type="EMBL" id="GKV45666.1"/>
    </source>
</evidence>
<proteinExistence type="predicted"/>
<gene>
    <name evidence="1" type="ORF">SLEP1_g52724</name>
</gene>
<protein>
    <submittedName>
        <fullName evidence="1">Uncharacterized protein</fullName>
    </submittedName>
</protein>
<name>A0AAV5M758_9ROSI</name>
<sequence length="108" mass="12561">MATEKKPRRPPCRRQKYHGAPIGVNFRQHLLQRAINTTTLWPVRAATAVMEEKMKRVKKSNEKKRVELKRLTLIRLTKAVKIGRLTSKSCKDLNLVRETESRDATSYC</sequence>